<dbReference type="EMBL" id="JBHVBU010000014">
    <property type="protein sequence ID" value="MFE7962887.1"/>
    <property type="molecule type" value="Genomic_DNA"/>
</dbReference>
<reference evidence="1 2" key="1">
    <citation type="submission" date="2024-09" db="EMBL/GenBank/DDBJ databases">
        <title>The Natural Products Discovery Center: Release of the First 8490 Sequenced Strains for Exploring Actinobacteria Biosynthetic Diversity.</title>
        <authorList>
            <person name="Kalkreuter E."/>
            <person name="Kautsar S.A."/>
            <person name="Yang D."/>
            <person name="Bader C.D."/>
            <person name="Teijaro C.N."/>
            <person name="Fluegel L."/>
            <person name="Davis C.M."/>
            <person name="Simpson J.R."/>
            <person name="Lauterbach L."/>
            <person name="Steele A.D."/>
            <person name="Gui C."/>
            <person name="Meng S."/>
            <person name="Li G."/>
            <person name="Viehrig K."/>
            <person name="Ye F."/>
            <person name="Su P."/>
            <person name="Kiefer A.F."/>
            <person name="Nichols A."/>
            <person name="Cepeda A.J."/>
            <person name="Yan W."/>
            <person name="Fan B."/>
            <person name="Jiang Y."/>
            <person name="Adhikari A."/>
            <person name="Zheng C.-J."/>
            <person name="Schuster L."/>
            <person name="Cowan T.M."/>
            <person name="Smanski M.J."/>
            <person name="Chevrette M.G."/>
            <person name="De Carvalho L.P.S."/>
            <person name="Shen B."/>
        </authorList>
    </citation>
    <scope>NUCLEOTIDE SEQUENCE [LARGE SCALE GENOMIC DNA]</scope>
    <source>
        <strain evidence="1 2">NPDC057399</strain>
    </source>
</reference>
<dbReference type="RefSeq" id="WP_381725744.1">
    <property type="nucleotide sequence ID" value="NZ_JBHVBU010000014.1"/>
</dbReference>
<proteinExistence type="predicted"/>
<name>A0ABW6JC28_STRCE</name>
<dbReference type="Proteomes" id="UP001600650">
    <property type="component" value="Unassembled WGS sequence"/>
</dbReference>
<gene>
    <name evidence="1" type="ORF">ACFU0X_07530</name>
</gene>
<evidence type="ECO:0000313" key="1">
    <source>
        <dbReference type="EMBL" id="MFE7962887.1"/>
    </source>
</evidence>
<keyword evidence="2" id="KW-1185">Reference proteome</keyword>
<sequence length="58" mass="6630">MTYDAPLPETDGAPQDTETLEGLRSLLERGAEQVREADYGFHGDWTVNWTEYRVLLTD</sequence>
<comment type="caution">
    <text evidence="1">The sequence shown here is derived from an EMBL/GenBank/DDBJ whole genome shotgun (WGS) entry which is preliminary data.</text>
</comment>
<accession>A0ABW6JC28</accession>
<protein>
    <submittedName>
        <fullName evidence="1">Uncharacterized protein</fullName>
    </submittedName>
</protein>
<organism evidence="1 2">
    <name type="scientific">Streptomyces cellulosae</name>
    <dbReference type="NCBI Taxonomy" id="1968"/>
    <lineage>
        <taxon>Bacteria</taxon>
        <taxon>Bacillati</taxon>
        <taxon>Actinomycetota</taxon>
        <taxon>Actinomycetes</taxon>
        <taxon>Kitasatosporales</taxon>
        <taxon>Streptomycetaceae</taxon>
        <taxon>Streptomyces</taxon>
    </lineage>
</organism>
<evidence type="ECO:0000313" key="2">
    <source>
        <dbReference type="Proteomes" id="UP001600650"/>
    </source>
</evidence>